<dbReference type="Proteomes" id="UP000219167">
    <property type="component" value="Unassembled WGS sequence"/>
</dbReference>
<dbReference type="InterPro" id="IPR013154">
    <property type="entry name" value="ADH-like_N"/>
</dbReference>
<comment type="similarity">
    <text evidence="4">Belongs to the zinc-containing alcohol dehydrogenase family.</text>
</comment>
<dbReference type="OrthoDB" id="9809185at2"/>
<comment type="cofactor">
    <cofactor evidence="4">
        <name>Zn(2+)</name>
        <dbReference type="ChEBI" id="CHEBI:29105"/>
    </cofactor>
</comment>
<name>A0A285U284_9HYPH</name>
<dbReference type="InterPro" id="IPR050129">
    <property type="entry name" value="Zn_alcohol_dh"/>
</dbReference>
<keyword evidence="1 4" id="KW-0479">Metal-binding</keyword>
<dbReference type="GO" id="GO:0016491">
    <property type="term" value="F:oxidoreductase activity"/>
    <property type="evidence" value="ECO:0007669"/>
    <property type="project" value="UniProtKB-KW"/>
</dbReference>
<keyword evidence="8" id="KW-1185">Reference proteome</keyword>
<evidence type="ECO:0000256" key="2">
    <source>
        <dbReference type="ARBA" id="ARBA00022833"/>
    </source>
</evidence>
<dbReference type="Gene3D" id="3.90.180.10">
    <property type="entry name" value="Medium-chain alcohol dehydrogenases, catalytic domain"/>
    <property type="match status" value="1"/>
</dbReference>
<evidence type="ECO:0000256" key="3">
    <source>
        <dbReference type="ARBA" id="ARBA00023002"/>
    </source>
</evidence>
<keyword evidence="2 4" id="KW-0862">Zinc</keyword>
<evidence type="ECO:0000256" key="4">
    <source>
        <dbReference type="RuleBase" id="RU361277"/>
    </source>
</evidence>
<dbReference type="GO" id="GO:0008270">
    <property type="term" value="F:zinc ion binding"/>
    <property type="evidence" value="ECO:0007669"/>
    <property type="project" value="InterPro"/>
</dbReference>
<dbReference type="AlphaFoldDB" id="A0A285U284"/>
<dbReference type="RefSeq" id="WP_097136390.1">
    <property type="nucleotide sequence ID" value="NZ_OBQD01000002.1"/>
</dbReference>
<feature type="domain" description="Alcohol dehydrogenase-like N-terminal" evidence="6">
    <location>
        <begin position="25"/>
        <end position="131"/>
    </location>
</feature>
<organism evidence="7 8">
    <name type="scientific">Rhizobium subbaraonis</name>
    <dbReference type="NCBI Taxonomy" id="908946"/>
    <lineage>
        <taxon>Bacteria</taxon>
        <taxon>Pseudomonadati</taxon>
        <taxon>Pseudomonadota</taxon>
        <taxon>Alphaproteobacteria</taxon>
        <taxon>Hyphomicrobiales</taxon>
        <taxon>Rhizobiaceae</taxon>
        <taxon>Rhizobium/Agrobacterium group</taxon>
        <taxon>Rhizobium</taxon>
    </lineage>
</organism>
<dbReference type="Gene3D" id="3.40.50.720">
    <property type="entry name" value="NAD(P)-binding Rossmann-like Domain"/>
    <property type="match status" value="1"/>
</dbReference>
<reference evidence="7 8" key="1">
    <citation type="submission" date="2017-08" db="EMBL/GenBank/DDBJ databases">
        <authorList>
            <person name="de Groot N.N."/>
        </authorList>
    </citation>
    <scope>NUCLEOTIDE SEQUENCE [LARGE SCALE GENOMIC DNA]</scope>
    <source>
        <strain evidence="7 8">JC85</strain>
    </source>
</reference>
<dbReference type="SUPFAM" id="SSF51735">
    <property type="entry name" value="NAD(P)-binding Rossmann-fold domains"/>
    <property type="match status" value="1"/>
</dbReference>
<feature type="domain" description="Alcohol dehydrogenase-like C-terminal" evidence="5">
    <location>
        <begin position="190"/>
        <end position="293"/>
    </location>
</feature>
<dbReference type="PANTHER" id="PTHR43401">
    <property type="entry name" value="L-THREONINE 3-DEHYDROGENASE"/>
    <property type="match status" value="1"/>
</dbReference>
<keyword evidence="3" id="KW-0560">Oxidoreductase</keyword>
<dbReference type="SUPFAM" id="SSF50129">
    <property type="entry name" value="GroES-like"/>
    <property type="match status" value="1"/>
</dbReference>
<dbReference type="PANTHER" id="PTHR43401:SF2">
    <property type="entry name" value="L-THREONINE 3-DEHYDROGENASE"/>
    <property type="match status" value="1"/>
</dbReference>
<dbReference type="Pfam" id="PF00107">
    <property type="entry name" value="ADH_zinc_N"/>
    <property type="match status" value="1"/>
</dbReference>
<dbReference type="PROSITE" id="PS00059">
    <property type="entry name" value="ADH_ZINC"/>
    <property type="match status" value="1"/>
</dbReference>
<evidence type="ECO:0000313" key="8">
    <source>
        <dbReference type="Proteomes" id="UP000219167"/>
    </source>
</evidence>
<evidence type="ECO:0000256" key="1">
    <source>
        <dbReference type="ARBA" id="ARBA00022723"/>
    </source>
</evidence>
<accession>A0A285U284</accession>
<dbReference type="EMBL" id="OBQD01000002">
    <property type="protein sequence ID" value="SOC35942.1"/>
    <property type="molecule type" value="Genomic_DNA"/>
</dbReference>
<protein>
    <submittedName>
        <fullName evidence="7">(R,R)-butanediol dehydrogenase/meso-butanediol dehydrogenase/diacetyl reductase</fullName>
    </submittedName>
</protein>
<dbReference type="InterPro" id="IPR036291">
    <property type="entry name" value="NAD(P)-bd_dom_sf"/>
</dbReference>
<evidence type="ECO:0000259" key="6">
    <source>
        <dbReference type="Pfam" id="PF08240"/>
    </source>
</evidence>
<proteinExistence type="inferred from homology"/>
<dbReference type="InterPro" id="IPR011032">
    <property type="entry name" value="GroES-like_sf"/>
</dbReference>
<evidence type="ECO:0000259" key="5">
    <source>
        <dbReference type="Pfam" id="PF00107"/>
    </source>
</evidence>
<gene>
    <name evidence="7" type="ORF">SAMN05892877_102258</name>
</gene>
<dbReference type="InterPro" id="IPR002328">
    <property type="entry name" value="ADH_Zn_CS"/>
</dbReference>
<dbReference type="InterPro" id="IPR013149">
    <property type="entry name" value="ADH-like_C"/>
</dbReference>
<evidence type="ECO:0000313" key="7">
    <source>
        <dbReference type="EMBL" id="SOC35942.1"/>
    </source>
</evidence>
<sequence length="337" mass="35160">MKAVRLHDALDLRVETVDAPSSPPPGHVNLRVRAAGICGSDLHNYRTGQWISRRPSTAGHELCGRVTAIGEGVSHLAIGDVVAADSRMWCGECAACRSGRSNVCEKLGFIGEVCDGGFAEEVQLPARLLVRHDAGLSPRVAAMAEPLAVALHAIRRLNPPEGEPVLVVGCGTIGGLGALLLSQLRNGPLLLADLNAERVEMVADVTGGVPVALDATAIDAALDGKRLRFALDATGSVPAIAKAIDLLSGGGALALVGISHGKLDFDPNILVEREISLVGCHAFVDELPEAVAMLPGLEPSLTRFSEVLDTLDAVPDAYERLLKGGGSRLKTIVEISD</sequence>
<dbReference type="Pfam" id="PF08240">
    <property type="entry name" value="ADH_N"/>
    <property type="match status" value="1"/>
</dbReference>